<feature type="region of interest" description="Disordered" evidence="1">
    <location>
        <begin position="186"/>
        <end position="208"/>
    </location>
</feature>
<comment type="caution">
    <text evidence="2">The sequence shown here is derived from an EMBL/GenBank/DDBJ whole genome shotgun (WGS) entry which is preliminary data.</text>
</comment>
<dbReference type="Proteomes" id="UP001222027">
    <property type="component" value="Unassembled WGS sequence"/>
</dbReference>
<dbReference type="AlphaFoldDB" id="A0AAV8PXQ4"/>
<feature type="region of interest" description="Disordered" evidence="1">
    <location>
        <begin position="255"/>
        <end position="310"/>
    </location>
</feature>
<evidence type="ECO:0000313" key="3">
    <source>
        <dbReference type="Proteomes" id="UP001222027"/>
    </source>
</evidence>
<evidence type="ECO:0000256" key="1">
    <source>
        <dbReference type="SAM" id="MobiDB-lite"/>
    </source>
</evidence>
<dbReference type="EMBL" id="JAQQAF010000009">
    <property type="protein sequence ID" value="KAJ8459912.1"/>
    <property type="molecule type" value="Genomic_DNA"/>
</dbReference>
<feature type="compositionally biased region" description="Basic and acidic residues" evidence="1">
    <location>
        <begin position="281"/>
        <end position="293"/>
    </location>
</feature>
<name>A0AAV8PXQ4_ENSVE</name>
<keyword evidence="3" id="KW-1185">Reference proteome</keyword>
<feature type="compositionally biased region" description="Acidic residues" evidence="1">
    <location>
        <begin position="294"/>
        <end position="304"/>
    </location>
</feature>
<gene>
    <name evidence="2" type="ORF">OPV22_032838</name>
</gene>
<organism evidence="2 3">
    <name type="scientific">Ensete ventricosum</name>
    <name type="common">Abyssinian banana</name>
    <name type="synonym">Musa ensete</name>
    <dbReference type="NCBI Taxonomy" id="4639"/>
    <lineage>
        <taxon>Eukaryota</taxon>
        <taxon>Viridiplantae</taxon>
        <taxon>Streptophyta</taxon>
        <taxon>Embryophyta</taxon>
        <taxon>Tracheophyta</taxon>
        <taxon>Spermatophyta</taxon>
        <taxon>Magnoliopsida</taxon>
        <taxon>Liliopsida</taxon>
        <taxon>Zingiberales</taxon>
        <taxon>Musaceae</taxon>
        <taxon>Ensete</taxon>
    </lineage>
</organism>
<proteinExistence type="predicted"/>
<evidence type="ECO:0000313" key="2">
    <source>
        <dbReference type="EMBL" id="KAJ8459912.1"/>
    </source>
</evidence>
<sequence length="345" mass="37960">MNSLMLLFLTAERSLLPTDLLGLLTSTPAASDEVGVELACGGRHRLGILLEVLFLGKEGENVLTCSGAWHKYWAVLKVGWTCMVSERRAEMASDDLCEKWEEVIKWKLRWQLNRGGSPFHVHDHRIAQHLLAAPEMLYMKNTLPHRCSTQLSLVSLAYFWTKALLHQSSFFSMATAEVQAATNALPEEPVETQPTEKKEAAANEEVVEVETTKVEAAADAVTEKVDNPVVEVDEPETEPVSEIAAEEMAQQAMPELPKTDVPSETDITGDAPVAPGEEDTKEVAVEVEPKAEEKEEELAQEEIPEPLPADVRLETVVTGEAPEAPAVEFKEEVNVREVEDEAAAA</sequence>
<protein>
    <submittedName>
        <fullName evidence="2">Uncharacterized protein</fullName>
    </submittedName>
</protein>
<reference evidence="2 3" key="1">
    <citation type="submission" date="2022-12" db="EMBL/GenBank/DDBJ databases">
        <title>Chromosome-scale assembly of the Ensete ventricosum genome.</title>
        <authorList>
            <person name="Dussert Y."/>
            <person name="Stocks J."/>
            <person name="Wendawek A."/>
            <person name="Woldeyes F."/>
            <person name="Nichols R.A."/>
            <person name="Borrell J.S."/>
        </authorList>
    </citation>
    <scope>NUCLEOTIDE SEQUENCE [LARGE SCALE GENOMIC DNA]</scope>
    <source>
        <strain evidence="3">cv. Maze</strain>
        <tissue evidence="2">Seeds</tissue>
    </source>
</reference>
<accession>A0AAV8PXQ4</accession>